<name>A0A1I7ZSM6_9BILA</name>
<evidence type="ECO:0000259" key="1">
    <source>
        <dbReference type="Pfam" id="PF16565"/>
    </source>
</evidence>
<dbReference type="Proteomes" id="UP000095287">
    <property type="component" value="Unplaced"/>
</dbReference>
<dbReference type="WBParaSite" id="L893_g29214.t1">
    <property type="protein sequence ID" value="L893_g29214.t1"/>
    <property type="gene ID" value="L893_g29214"/>
</dbReference>
<accession>A0A1I7ZSM6</accession>
<sequence length="191" mass="22424">MQPVGNKDKLGDWLHNCSIDRVDFPVNPLHDFTYESRLGEWLTNAVTEIEMFEPYVFEQYAPHLNLVHRANMISFFSLVSENTKCTLLKLVTKTAIPPWLKAEFKVYLPYSMFDVIVDPDLHDRRIKLSTNVEIISGRGTDWFRFNHKTYYRMVRNPQTGQMEEEEKNPPFFDDERPTMACVIDVVKKSSL</sequence>
<dbReference type="Pfam" id="PF16565">
    <property type="entry name" value="MIT_C"/>
    <property type="match status" value="1"/>
</dbReference>
<protein>
    <submittedName>
        <fullName evidence="3">MIT_C domain-containing protein</fullName>
    </submittedName>
</protein>
<organism evidence="2 3">
    <name type="scientific">Steinernema glaseri</name>
    <dbReference type="NCBI Taxonomy" id="37863"/>
    <lineage>
        <taxon>Eukaryota</taxon>
        <taxon>Metazoa</taxon>
        <taxon>Ecdysozoa</taxon>
        <taxon>Nematoda</taxon>
        <taxon>Chromadorea</taxon>
        <taxon>Rhabditida</taxon>
        <taxon>Tylenchina</taxon>
        <taxon>Panagrolaimomorpha</taxon>
        <taxon>Strongyloidoidea</taxon>
        <taxon>Steinernematidae</taxon>
        <taxon>Steinernema</taxon>
    </lineage>
</organism>
<feature type="domain" description="MITD1 C-terminal phospholipase D-like" evidence="1">
    <location>
        <begin position="33"/>
        <end position="150"/>
    </location>
</feature>
<reference evidence="3" key="1">
    <citation type="submission" date="2016-11" db="UniProtKB">
        <authorList>
            <consortium name="WormBaseParasite"/>
        </authorList>
    </citation>
    <scope>IDENTIFICATION</scope>
</reference>
<dbReference type="InterPro" id="IPR038113">
    <property type="entry name" value="MITD1_C_sf"/>
</dbReference>
<keyword evidence="2" id="KW-1185">Reference proteome</keyword>
<dbReference type="Gene3D" id="3.30.870.30">
    <property type="entry name" value="MITD, C-terminal phospholipase D-like domain"/>
    <property type="match status" value="1"/>
</dbReference>
<dbReference type="InterPro" id="IPR032341">
    <property type="entry name" value="MITD1_C"/>
</dbReference>
<evidence type="ECO:0000313" key="3">
    <source>
        <dbReference type="WBParaSite" id="L893_g29214.t1"/>
    </source>
</evidence>
<proteinExistence type="predicted"/>
<evidence type="ECO:0000313" key="2">
    <source>
        <dbReference type="Proteomes" id="UP000095287"/>
    </source>
</evidence>
<dbReference type="AlphaFoldDB" id="A0A1I7ZSM6"/>